<accession>A0A1I1ZIF7</accession>
<evidence type="ECO:0000313" key="3">
    <source>
        <dbReference type="Proteomes" id="UP000199323"/>
    </source>
</evidence>
<dbReference type="OrthoDB" id="3297181at2"/>
<sequence>MPSAATVSPTARALDVAARLVAAAGLAVDAYVHAKLAGQYDAVTADISQGALFRVEAGLASLAALLVLVWRRPLSAALGWLVAAGGLAALLVYRYVNVGAHGPLPDMYEPVWTPDKRLTVWSQAAATAACSYLLLRWALARRSSDARDLPEEP</sequence>
<gene>
    <name evidence="2" type="ORF">SAMN05216251_102467</name>
</gene>
<keyword evidence="3" id="KW-1185">Reference proteome</keyword>
<name>A0A1I1ZIF7_9ACTN</name>
<keyword evidence="1" id="KW-0472">Membrane</keyword>
<organism evidence="2 3">
    <name type="scientific">Actinacidiphila alni</name>
    <dbReference type="NCBI Taxonomy" id="380248"/>
    <lineage>
        <taxon>Bacteria</taxon>
        <taxon>Bacillati</taxon>
        <taxon>Actinomycetota</taxon>
        <taxon>Actinomycetes</taxon>
        <taxon>Kitasatosporales</taxon>
        <taxon>Streptomycetaceae</taxon>
        <taxon>Actinacidiphila</taxon>
    </lineage>
</organism>
<feature type="transmembrane region" description="Helical" evidence="1">
    <location>
        <begin position="120"/>
        <end position="139"/>
    </location>
</feature>
<dbReference type="AlphaFoldDB" id="A0A1I1ZIF7"/>
<protein>
    <submittedName>
        <fullName evidence="2">Uncharacterized protein</fullName>
    </submittedName>
</protein>
<feature type="transmembrane region" description="Helical" evidence="1">
    <location>
        <begin position="51"/>
        <end position="70"/>
    </location>
</feature>
<evidence type="ECO:0000256" key="1">
    <source>
        <dbReference type="SAM" id="Phobius"/>
    </source>
</evidence>
<keyword evidence="1" id="KW-1133">Transmembrane helix</keyword>
<dbReference type="STRING" id="380248.SAMN05216251_102467"/>
<feature type="transmembrane region" description="Helical" evidence="1">
    <location>
        <begin position="77"/>
        <end position="96"/>
    </location>
</feature>
<reference evidence="2 3" key="1">
    <citation type="submission" date="2016-10" db="EMBL/GenBank/DDBJ databases">
        <authorList>
            <person name="de Groot N.N."/>
        </authorList>
    </citation>
    <scope>NUCLEOTIDE SEQUENCE [LARGE SCALE GENOMIC DNA]</scope>
    <source>
        <strain evidence="2 3">CGMCC 4.3510</strain>
    </source>
</reference>
<keyword evidence="1" id="KW-0812">Transmembrane</keyword>
<dbReference type="EMBL" id="FONG01000002">
    <property type="protein sequence ID" value="SFE31477.1"/>
    <property type="molecule type" value="Genomic_DNA"/>
</dbReference>
<dbReference type="Proteomes" id="UP000199323">
    <property type="component" value="Unassembled WGS sequence"/>
</dbReference>
<dbReference type="RefSeq" id="WP_093712111.1">
    <property type="nucleotide sequence ID" value="NZ_FONG01000002.1"/>
</dbReference>
<evidence type="ECO:0000313" key="2">
    <source>
        <dbReference type="EMBL" id="SFE31477.1"/>
    </source>
</evidence>
<proteinExistence type="predicted"/>